<proteinExistence type="predicted"/>
<feature type="region of interest" description="Disordered" evidence="1">
    <location>
        <begin position="1"/>
        <end position="23"/>
    </location>
</feature>
<evidence type="ECO:0000256" key="1">
    <source>
        <dbReference type="SAM" id="MobiDB-lite"/>
    </source>
</evidence>
<gene>
    <name evidence="2" type="ORF">ACFFSA_28805</name>
</gene>
<dbReference type="Proteomes" id="UP001589532">
    <property type="component" value="Unassembled WGS sequence"/>
</dbReference>
<protein>
    <submittedName>
        <fullName evidence="2">Uncharacterized protein</fullName>
    </submittedName>
</protein>
<comment type="caution">
    <text evidence="2">The sequence shown here is derived from an EMBL/GenBank/DDBJ whole genome shotgun (WGS) entry which is preliminary data.</text>
</comment>
<evidence type="ECO:0000313" key="2">
    <source>
        <dbReference type="EMBL" id="MFB9627104.1"/>
    </source>
</evidence>
<organism evidence="2 3">
    <name type="scientific">Nonomuraea helvata</name>
    <dbReference type="NCBI Taxonomy" id="37484"/>
    <lineage>
        <taxon>Bacteria</taxon>
        <taxon>Bacillati</taxon>
        <taxon>Actinomycetota</taxon>
        <taxon>Actinomycetes</taxon>
        <taxon>Streptosporangiales</taxon>
        <taxon>Streptosporangiaceae</taxon>
        <taxon>Nonomuraea</taxon>
    </lineage>
</organism>
<accession>A0ABV5S607</accession>
<dbReference type="EMBL" id="JBHMBW010000027">
    <property type="protein sequence ID" value="MFB9627104.1"/>
    <property type="molecule type" value="Genomic_DNA"/>
</dbReference>
<feature type="compositionally biased region" description="Basic and acidic residues" evidence="1">
    <location>
        <begin position="1"/>
        <end position="18"/>
    </location>
</feature>
<name>A0ABV5S607_9ACTN</name>
<dbReference type="RefSeq" id="WP_344988934.1">
    <property type="nucleotide sequence ID" value="NZ_BAAAXV010000004.1"/>
</dbReference>
<evidence type="ECO:0000313" key="3">
    <source>
        <dbReference type="Proteomes" id="UP001589532"/>
    </source>
</evidence>
<reference evidence="2 3" key="1">
    <citation type="submission" date="2024-09" db="EMBL/GenBank/DDBJ databases">
        <authorList>
            <person name="Sun Q."/>
            <person name="Mori K."/>
        </authorList>
    </citation>
    <scope>NUCLEOTIDE SEQUENCE [LARGE SCALE GENOMIC DNA]</scope>
    <source>
        <strain evidence="2 3">JCM 3143</strain>
    </source>
</reference>
<keyword evidence="3" id="KW-1185">Reference proteome</keyword>
<sequence>MARDEDANRRILPSDREQVTTYHGPVEQEERLEDVVVFTGGEESDLLHAAGAWMAARPYTTMLGINFIADEHCPSAERHLTETGGAPVHRLLITVSRVDMLRPSRPAE</sequence>